<gene>
    <name evidence="6" type="ORF">C7460_111164</name>
</gene>
<evidence type="ECO:0000313" key="7">
    <source>
        <dbReference type="Proteomes" id="UP000256779"/>
    </source>
</evidence>
<evidence type="ECO:0000259" key="5">
    <source>
        <dbReference type="PROSITE" id="PS50977"/>
    </source>
</evidence>
<dbReference type="OrthoDB" id="9798857at2"/>
<reference evidence="6 7" key="1">
    <citation type="submission" date="2018-07" db="EMBL/GenBank/DDBJ databases">
        <title>Genomic Encyclopedia of Type Strains, Phase IV (KMG-IV): sequencing the most valuable type-strain genomes for metagenomic binning, comparative biology and taxonomic classification.</title>
        <authorList>
            <person name="Goeker M."/>
        </authorList>
    </citation>
    <scope>NUCLEOTIDE SEQUENCE [LARGE SCALE GENOMIC DNA]</scope>
    <source>
        <strain evidence="6 7">DSM 4134</strain>
    </source>
</reference>
<accession>A0A3D9L279</accession>
<keyword evidence="1" id="KW-0805">Transcription regulation</keyword>
<dbReference type="SUPFAM" id="SSF46689">
    <property type="entry name" value="Homeodomain-like"/>
    <property type="match status" value="1"/>
</dbReference>
<dbReference type="PANTHER" id="PTHR47506">
    <property type="entry name" value="TRANSCRIPTIONAL REGULATORY PROTEIN"/>
    <property type="match status" value="1"/>
</dbReference>
<evidence type="ECO:0000313" key="6">
    <source>
        <dbReference type="EMBL" id="RED98022.1"/>
    </source>
</evidence>
<feature type="DNA-binding region" description="H-T-H motif" evidence="4">
    <location>
        <begin position="28"/>
        <end position="47"/>
    </location>
</feature>
<sequence length="196" mass="21539">MRNAEATKELIVTRAMPLFNTKGYRATSLSDITKATGVTKGAIYGNFNNKDAVAVASFTKAVDLVISELRKEIKGAPTAPLKLKAILNYYSAYIENPPIEGGCPVINTSVEADDEHPQLRTRAVATIAMIKDSLKQIIHRGIIENQLRKDTPVERFATSFYAMIKGAILIARVEGHPRSLELIKEQLAQQIDNISS</sequence>
<dbReference type="PRINTS" id="PR00455">
    <property type="entry name" value="HTHTETR"/>
</dbReference>
<dbReference type="InterPro" id="IPR001647">
    <property type="entry name" value="HTH_TetR"/>
</dbReference>
<comment type="caution">
    <text evidence="6">The sequence shown here is derived from an EMBL/GenBank/DDBJ whole genome shotgun (WGS) entry which is preliminary data.</text>
</comment>
<protein>
    <submittedName>
        <fullName evidence="6">TetR family transcriptional regulator</fullName>
    </submittedName>
</protein>
<keyword evidence="7" id="KW-1185">Reference proteome</keyword>
<dbReference type="RefSeq" id="WP_115868543.1">
    <property type="nucleotide sequence ID" value="NZ_QREG01000011.1"/>
</dbReference>
<dbReference type="PROSITE" id="PS50977">
    <property type="entry name" value="HTH_TETR_2"/>
    <property type="match status" value="1"/>
</dbReference>
<dbReference type="Gene3D" id="1.10.357.10">
    <property type="entry name" value="Tetracycline Repressor, domain 2"/>
    <property type="match status" value="1"/>
</dbReference>
<dbReference type="Pfam" id="PF16925">
    <property type="entry name" value="TetR_C_13"/>
    <property type="match status" value="1"/>
</dbReference>
<name>A0A3D9L279_MARFU</name>
<dbReference type="AlphaFoldDB" id="A0A3D9L279"/>
<evidence type="ECO:0000256" key="4">
    <source>
        <dbReference type="PROSITE-ProRule" id="PRU00335"/>
    </source>
</evidence>
<dbReference type="InterPro" id="IPR011075">
    <property type="entry name" value="TetR_C"/>
</dbReference>
<evidence type="ECO:0000256" key="3">
    <source>
        <dbReference type="ARBA" id="ARBA00023163"/>
    </source>
</evidence>
<dbReference type="GO" id="GO:0003677">
    <property type="term" value="F:DNA binding"/>
    <property type="evidence" value="ECO:0007669"/>
    <property type="project" value="UniProtKB-UniRule"/>
</dbReference>
<dbReference type="Proteomes" id="UP000256779">
    <property type="component" value="Unassembled WGS sequence"/>
</dbReference>
<feature type="domain" description="HTH tetR-type" evidence="5">
    <location>
        <begin position="5"/>
        <end position="65"/>
    </location>
</feature>
<organism evidence="6 7">
    <name type="scientific">Marinoscillum furvescens DSM 4134</name>
    <dbReference type="NCBI Taxonomy" id="1122208"/>
    <lineage>
        <taxon>Bacteria</taxon>
        <taxon>Pseudomonadati</taxon>
        <taxon>Bacteroidota</taxon>
        <taxon>Cytophagia</taxon>
        <taxon>Cytophagales</taxon>
        <taxon>Reichenbachiellaceae</taxon>
        <taxon>Marinoscillum</taxon>
    </lineage>
</organism>
<evidence type="ECO:0000256" key="2">
    <source>
        <dbReference type="ARBA" id="ARBA00023125"/>
    </source>
</evidence>
<dbReference type="Pfam" id="PF00440">
    <property type="entry name" value="TetR_N"/>
    <property type="match status" value="1"/>
</dbReference>
<dbReference type="InterPro" id="IPR009057">
    <property type="entry name" value="Homeodomain-like_sf"/>
</dbReference>
<dbReference type="InterPro" id="IPR036271">
    <property type="entry name" value="Tet_transcr_reg_TetR-rel_C_sf"/>
</dbReference>
<keyword evidence="2 4" id="KW-0238">DNA-binding</keyword>
<dbReference type="SUPFAM" id="SSF48498">
    <property type="entry name" value="Tetracyclin repressor-like, C-terminal domain"/>
    <property type="match status" value="1"/>
</dbReference>
<keyword evidence="3" id="KW-0804">Transcription</keyword>
<dbReference type="EMBL" id="QREG01000011">
    <property type="protein sequence ID" value="RED98022.1"/>
    <property type="molecule type" value="Genomic_DNA"/>
</dbReference>
<evidence type="ECO:0000256" key="1">
    <source>
        <dbReference type="ARBA" id="ARBA00023015"/>
    </source>
</evidence>
<proteinExistence type="predicted"/>
<dbReference type="PANTHER" id="PTHR47506:SF3">
    <property type="entry name" value="HTH-TYPE TRANSCRIPTIONAL REGULATOR LMRA"/>
    <property type="match status" value="1"/>
</dbReference>